<dbReference type="STRING" id="1560234.SP90_04045"/>
<dbReference type="PANTHER" id="PTHR35276:SF1">
    <property type="entry name" value="TRNA (MNM(5)S(2)U34)-METHYLTRANSFERASE, CHLOROPLASTIC"/>
    <property type="match status" value="1"/>
</dbReference>
<dbReference type="Proteomes" id="UP000091979">
    <property type="component" value="Unassembled WGS sequence"/>
</dbReference>
<dbReference type="RefSeq" id="WP_066852874.1">
    <property type="nucleotide sequence ID" value="NZ_JXMS01000005.1"/>
</dbReference>
<name>A0A1B7XI02_9BACT</name>
<dbReference type="InterPro" id="IPR029063">
    <property type="entry name" value="SAM-dependent_MTases_sf"/>
</dbReference>
<dbReference type="OrthoDB" id="9792989at2"/>
<dbReference type="InterPro" id="IPR010719">
    <property type="entry name" value="MnmM_MeTrfase"/>
</dbReference>
<evidence type="ECO:0000313" key="2">
    <source>
        <dbReference type="Proteomes" id="UP000091979"/>
    </source>
</evidence>
<keyword evidence="2" id="KW-1185">Reference proteome</keyword>
<dbReference type="Pfam" id="PF06962">
    <property type="entry name" value="rRNA_methylase"/>
    <property type="match status" value="1"/>
</dbReference>
<keyword evidence="1" id="KW-0808">Transferase</keyword>
<dbReference type="PATRIC" id="fig|1560234.3.peg.2756"/>
<reference evidence="1 2" key="1">
    <citation type="submission" date="2015-01" db="EMBL/GenBank/DDBJ databases">
        <title>Desulfovibrio sp. JC271 draft genome sequence.</title>
        <authorList>
            <person name="Shivani Y."/>
            <person name="Subhash Y."/>
            <person name="Sasikala C."/>
            <person name="Ramana C.V."/>
        </authorList>
    </citation>
    <scope>NUCLEOTIDE SEQUENCE [LARGE SCALE GENOMIC DNA]</scope>
    <source>
        <strain evidence="1 2">JC271</strain>
    </source>
</reference>
<dbReference type="AlphaFoldDB" id="A0A1B7XI02"/>
<protein>
    <submittedName>
        <fullName evidence="1">rRNA methylase</fullName>
    </submittedName>
</protein>
<dbReference type="PANTHER" id="PTHR35276">
    <property type="entry name" value="S-ADENOSYL-L-METHIONINE-DEPENDENT METHYLTRANSFERASES SUPERFAMILY PROTEIN"/>
    <property type="match status" value="1"/>
</dbReference>
<comment type="caution">
    <text evidence="1">The sequence shown here is derived from an EMBL/GenBank/DDBJ whole genome shotgun (WGS) entry which is preliminary data.</text>
</comment>
<accession>A0A1B7XI02</accession>
<organism evidence="1 2">
    <name type="scientific">Halodesulfovibrio spirochaetisodalis</name>
    <dbReference type="NCBI Taxonomy" id="1560234"/>
    <lineage>
        <taxon>Bacteria</taxon>
        <taxon>Pseudomonadati</taxon>
        <taxon>Thermodesulfobacteriota</taxon>
        <taxon>Desulfovibrionia</taxon>
        <taxon>Desulfovibrionales</taxon>
        <taxon>Desulfovibrionaceae</taxon>
        <taxon>Halodesulfovibrio</taxon>
    </lineage>
</organism>
<proteinExistence type="predicted"/>
<dbReference type="GO" id="GO:0008168">
    <property type="term" value="F:methyltransferase activity"/>
    <property type="evidence" value="ECO:0007669"/>
    <property type="project" value="UniProtKB-KW"/>
</dbReference>
<gene>
    <name evidence="1" type="ORF">SP90_04045</name>
</gene>
<dbReference type="Gene3D" id="3.40.50.150">
    <property type="entry name" value="Vaccinia Virus protein VP39"/>
    <property type="match status" value="1"/>
</dbReference>
<dbReference type="SUPFAM" id="SSF53335">
    <property type="entry name" value="S-adenosyl-L-methionine-dependent methyltransferases"/>
    <property type="match status" value="1"/>
</dbReference>
<sequence>MRPRHIPSILQFTKTIWLQAAECWREKQHTAVVVDGTVGNGHDTLFLAELVGERGHVYGFDVQESGLANAQERLETAQVAEHATLFHAGHETVADKLPEGTLVSGAMYNLGYLPGSDHAVITRARTTIASLQALLPVLMPNGIITVHIYTGHEGGTAEGDEVMAWSKTLSWKEYRVGRYDFPNKEINKEHLLVIEKL</sequence>
<dbReference type="EMBL" id="JXMS01000005">
    <property type="protein sequence ID" value="OBQ55157.1"/>
    <property type="molecule type" value="Genomic_DNA"/>
</dbReference>
<keyword evidence="1" id="KW-0489">Methyltransferase</keyword>
<evidence type="ECO:0000313" key="1">
    <source>
        <dbReference type="EMBL" id="OBQ55157.1"/>
    </source>
</evidence>
<dbReference type="GO" id="GO:0032259">
    <property type="term" value="P:methylation"/>
    <property type="evidence" value="ECO:0007669"/>
    <property type="project" value="UniProtKB-KW"/>
</dbReference>